<dbReference type="GO" id="GO:0071916">
    <property type="term" value="F:dipeptide transmembrane transporter activity"/>
    <property type="evidence" value="ECO:0007669"/>
    <property type="project" value="TreeGrafter"/>
</dbReference>
<proteinExistence type="inferred from homology"/>
<evidence type="ECO:0000256" key="1">
    <source>
        <dbReference type="ARBA" id="ARBA00004651"/>
    </source>
</evidence>
<accession>A0A6L9MC45</accession>
<evidence type="ECO:0000256" key="3">
    <source>
        <dbReference type="ARBA" id="ARBA00022475"/>
    </source>
</evidence>
<dbReference type="SUPFAM" id="SSF161098">
    <property type="entry name" value="MetI-like"/>
    <property type="match status" value="1"/>
</dbReference>
<keyword evidence="10" id="KW-1185">Reference proteome</keyword>
<protein>
    <submittedName>
        <fullName evidence="9">ABC transporter permease subunit</fullName>
    </submittedName>
</protein>
<keyword evidence="6 7" id="KW-0472">Membrane</keyword>
<dbReference type="CDD" id="cd06261">
    <property type="entry name" value="TM_PBP2"/>
    <property type="match status" value="1"/>
</dbReference>
<comment type="similarity">
    <text evidence="7">Belongs to the binding-protein-dependent transport system permease family.</text>
</comment>
<evidence type="ECO:0000256" key="5">
    <source>
        <dbReference type="ARBA" id="ARBA00022989"/>
    </source>
</evidence>
<reference evidence="9 10" key="1">
    <citation type="submission" date="2020-01" db="EMBL/GenBank/DDBJ databases">
        <title>Genomes of bacteria type strains.</title>
        <authorList>
            <person name="Chen J."/>
            <person name="Zhu S."/>
            <person name="Chen J."/>
        </authorList>
    </citation>
    <scope>NUCLEOTIDE SEQUENCE [LARGE SCALE GENOMIC DNA]</scope>
    <source>
        <strain evidence="9 10">KCTC 52919</strain>
    </source>
</reference>
<gene>
    <name evidence="9" type="ORF">GTW51_01625</name>
</gene>
<dbReference type="AlphaFoldDB" id="A0A6L9MC45"/>
<keyword evidence="2 7" id="KW-0813">Transport</keyword>
<keyword evidence="4 7" id="KW-0812">Transmembrane</keyword>
<evidence type="ECO:0000259" key="8">
    <source>
        <dbReference type="PROSITE" id="PS50928"/>
    </source>
</evidence>
<name>A0A6L9MC45_9HYPH</name>
<dbReference type="InterPro" id="IPR035906">
    <property type="entry name" value="MetI-like_sf"/>
</dbReference>
<evidence type="ECO:0000256" key="6">
    <source>
        <dbReference type="ARBA" id="ARBA00023136"/>
    </source>
</evidence>
<evidence type="ECO:0000256" key="4">
    <source>
        <dbReference type="ARBA" id="ARBA00022692"/>
    </source>
</evidence>
<dbReference type="PANTHER" id="PTHR43163:SF6">
    <property type="entry name" value="DIPEPTIDE TRANSPORT SYSTEM PERMEASE PROTEIN DPPB-RELATED"/>
    <property type="match status" value="1"/>
</dbReference>
<sequence length="312" mass="32874">MIRLLGYRLLQAGFVALTVGALTFVLMRLLPGDMAYRIAAGRYGYDLVSAENAASVRAELGLDQSGWFAFGGWIWDILTLDLGRSLVSGEPVVEAIAHQLGASVTLALFAVALSLLIGPPLGMLAGRKAGGVLDRLLLVAAVTVRALPPFVIGLLLILVFALSLGLLPAAGHSDAIHFVLPSVTLALGLAAISSRVARDATAEVVAAPFYAFARLKGLPERQLFPRHGLRNVSVPVVTYLGVQLVMLIEGVVVVETLFAWPGIGHALVHAIVQRDLPMVQGTALAMGLMFVVLNAVVDIVNAQLDPRARSAA</sequence>
<keyword evidence="3" id="KW-1003">Cell membrane</keyword>
<dbReference type="Gene3D" id="1.10.3720.10">
    <property type="entry name" value="MetI-like"/>
    <property type="match status" value="1"/>
</dbReference>
<organism evidence="9 10">
    <name type="scientific">Aurantimonas aggregata</name>
    <dbReference type="NCBI Taxonomy" id="2047720"/>
    <lineage>
        <taxon>Bacteria</taxon>
        <taxon>Pseudomonadati</taxon>
        <taxon>Pseudomonadota</taxon>
        <taxon>Alphaproteobacteria</taxon>
        <taxon>Hyphomicrobiales</taxon>
        <taxon>Aurantimonadaceae</taxon>
        <taxon>Aurantimonas</taxon>
    </lineage>
</organism>
<dbReference type="Pfam" id="PF00528">
    <property type="entry name" value="BPD_transp_1"/>
    <property type="match status" value="1"/>
</dbReference>
<dbReference type="RefSeq" id="WP_163042129.1">
    <property type="nucleotide sequence ID" value="NZ_JAAAMJ010000001.1"/>
</dbReference>
<feature type="transmembrane region" description="Helical" evidence="7">
    <location>
        <begin position="12"/>
        <end position="30"/>
    </location>
</feature>
<feature type="transmembrane region" description="Helical" evidence="7">
    <location>
        <begin position="136"/>
        <end position="163"/>
    </location>
</feature>
<dbReference type="GO" id="GO:0005886">
    <property type="term" value="C:plasma membrane"/>
    <property type="evidence" value="ECO:0007669"/>
    <property type="project" value="UniProtKB-SubCell"/>
</dbReference>
<dbReference type="InterPro" id="IPR000515">
    <property type="entry name" value="MetI-like"/>
</dbReference>
<dbReference type="PROSITE" id="PS50928">
    <property type="entry name" value="ABC_TM1"/>
    <property type="match status" value="1"/>
</dbReference>
<dbReference type="Proteomes" id="UP000476332">
    <property type="component" value="Unassembled WGS sequence"/>
</dbReference>
<dbReference type="PANTHER" id="PTHR43163">
    <property type="entry name" value="DIPEPTIDE TRANSPORT SYSTEM PERMEASE PROTEIN DPPB-RELATED"/>
    <property type="match status" value="1"/>
</dbReference>
<feature type="domain" description="ABC transmembrane type-1" evidence="8">
    <location>
        <begin position="100"/>
        <end position="301"/>
    </location>
</feature>
<evidence type="ECO:0000313" key="9">
    <source>
        <dbReference type="EMBL" id="NDV85395.1"/>
    </source>
</evidence>
<evidence type="ECO:0000313" key="10">
    <source>
        <dbReference type="Proteomes" id="UP000476332"/>
    </source>
</evidence>
<comment type="subcellular location">
    <subcellularLocation>
        <location evidence="1 7">Cell membrane</location>
        <topology evidence="1 7">Multi-pass membrane protein</topology>
    </subcellularLocation>
</comment>
<evidence type="ECO:0000256" key="2">
    <source>
        <dbReference type="ARBA" id="ARBA00022448"/>
    </source>
</evidence>
<feature type="transmembrane region" description="Helical" evidence="7">
    <location>
        <begin position="175"/>
        <end position="192"/>
    </location>
</feature>
<feature type="transmembrane region" description="Helical" evidence="7">
    <location>
        <begin position="278"/>
        <end position="300"/>
    </location>
</feature>
<dbReference type="EMBL" id="JAAAMJ010000001">
    <property type="protein sequence ID" value="NDV85395.1"/>
    <property type="molecule type" value="Genomic_DNA"/>
</dbReference>
<evidence type="ECO:0000256" key="7">
    <source>
        <dbReference type="RuleBase" id="RU363032"/>
    </source>
</evidence>
<feature type="transmembrane region" description="Helical" evidence="7">
    <location>
        <begin position="236"/>
        <end position="258"/>
    </location>
</feature>
<feature type="transmembrane region" description="Helical" evidence="7">
    <location>
        <begin position="100"/>
        <end position="124"/>
    </location>
</feature>
<keyword evidence="5 7" id="KW-1133">Transmembrane helix</keyword>
<comment type="caution">
    <text evidence="9">The sequence shown here is derived from an EMBL/GenBank/DDBJ whole genome shotgun (WGS) entry which is preliminary data.</text>
</comment>